<dbReference type="RefSeq" id="WP_407340536.1">
    <property type="nucleotide sequence ID" value="NZ_CP136862.1"/>
</dbReference>
<dbReference type="Pfam" id="PF13640">
    <property type="entry name" value="2OG-FeII_Oxy_3"/>
    <property type="match status" value="1"/>
</dbReference>
<evidence type="ECO:0000313" key="2">
    <source>
        <dbReference type="EMBL" id="WOJ90947.1"/>
    </source>
</evidence>
<sequence>MRPNQDRVVIGGVTLALDEILNMELFTPDKVRAFSETFKNNKPFQHIVFEGLFAPALLELMYAEFDRQKWSDWRRFDNTHERKLGSLPNTRFGHATQLYFNTIHSGFFVEFLQKITGVEGLLPDPTLAAGGLHEIPEGGRFSMHIDFNQHPITRLDNRLVFITYLNKDWLPSYGGALELHGMGDDNSKVAIDPVFGRSALFYHSSKSLHGHPDPVNAPAGRPRRSAAAYFYSNGRSDGESPEFHTTLYPKPAPLVRNEKLSNILKYLSPPVLVDAVRLARKTIKR</sequence>
<keyword evidence="2" id="KW-0560">Oxidoreductase</keyword>
<protein>
    <submittedName>
        <fullName evidence="2">2OG-Fe(II) oxygenase</fullName>
        <ecNumber evidence="2">1.14.11.-</ecNumber>
    </submittedName>
</protein>
<name>A0ABZ0HVZ6_9HYPH</name>
<dbReference type="InterPro" id="IPR044862">
    <property type="entry name" value="Pro_4_hyd_alph_FE2OG_OXY"/>
</dbReference>
<dbReference type="EMBL" id="CP136862">
    <property type="protein sequence ID" value="WOJ90947.1"/>
    <property type="molecule type" value="Genomic_DNA"/>
</dbReference>
<dbReference type="Gene3D" id="2.60.120.620">
    <property type="entry name" value="q2cbj1_9rhob like domain"/>
    <property type="match status" value="1"/>
</dbReference>
<feature type="domain" description="Prolyl 4-hydroxylase alpha subunit Fe(2+) 2OG dioxygenase" evidence="1">
    <location>
        <begin position="132"/>
        <end position="231"/>
    </location>
</feature>
<accession>A0ABZ0HVZ6</accession>
<keyword evidence="3" id="KW-1185">Reference proteome</keyword>
<proteinExistence type="predicted"/>
<gene>
    <name evidence="2" type="ORF">RZS28_06585</name>
</gene>
<evidence type="ECO:0000313" key="3">
    <source>
        <dbReference type="Proteomes" id="UP001626536"/>
    </source>
</evidence>
<dbReference type="GO" id="GO:0016491">
    <property type="term" value="F:oxidoreductase activity"/>
    <property type="evidence" value="ECO:0007669"/>
    <property type="project" value="UniProtKB-KW"/>
</dbReference>
<evidence type="ECO:0000259" key="1">
    <source>
        <dbReference type="Pfam" id="PF13640"/>
    </source>
</evidence>
<reference evidence="2 3" key="1">
    <citation type="submission" date="2023-10" db="EMBL/GenBank/DDBJ databases">
        <title>Novel methanotroph of the genus Methylocapsa from a subarctic wetland.</title>
        <authorList>
            <person name="Belova S.E."/>
            <person name="Oshkin I.Y."/>
            <person name="Miroshnikov K."/>
            <person name="Dedysh S.N."/>
        </authorList>
    </citation>
    <scope>NUCLEOTIDE SEQUENCE [LARGE SCALE GENOMIC DNA]</scope>
    <source>
        <strain evidence="2 3">RX1</strain>
    </source>
</reference>
<dbReference type="EC" id="1.14.11.-" evidence="2"/>
<dbReference type="Proteomes" id="UP001626536">
    <property type="component" value="Chromosome"/>
</dbReference>
<organism evidence="2 3">
    <name type="scientific">Methylocapsa polymorpha</name>
    <dbReference type="NCBI Taxonomy" id="3080828"/>
    <lineage>
        <taxon>Bacteria</taxon>
        <taxon>Pseudomonadati</taxon>
        <taxon>Pseudomonadota</taxon>
        <taxon>Alphaproteobacteria</taxon>
        <taxon>Hyphomicrobiales</taxon>
        <taxon>Beijerinckiaceae</taxon>
        <taxon>Methylocapsa</taxon>
    </lineage>
</organism>